<dbReference type="SMART" id="SM00422">
    <property type="entry name" value="HTH_MERR"/>
    <property type="match status" value="1"/>
</dbReference>
<dbReference type="InterPro" id="IPR047057">
    <property type="entry name" value="MerR_fam"/>
</dbReference>
<dbReference type="EMBL" id="JBITLV010000003">
    <property type="protein sequence ID" value="MFI7587500.1"/>
    <property type="molecule type" value="Genomic_DNA"/>
</dbReference>
<proteinExistence type="predicted"/>
<reference evidence="3 4" key="1">
    <citation type="submission" date="2024-10" db="EMBL/GenBank/DDBJ databases">
        <title>The Natural Products Discovery Center: Release of the First 8490 Sequenced Strains for Exploring Actinobacteria Biosynthetic Diversity.</title>
        <authorList>
            <person name="Kalkreuter E."/>
            <person name="Kautsar S.A."/>
            <person name="Yang D."/>
            <person name="Bader C.D."/>
            <person name="Teijaro C.N."/>
            <person name="Fluegel L."/>
            <person name="Davis C.M."/>
            <person name="Simpson J.R."/>
            <person name="Lauterbach L."/>
            <person name="Steele A.D."/>
            <person name="Gui C."/>
            <person name="Meng S."/>
            <person name="Li G."/>
            <person name="Viehrig K."/>
            <person name="Ye F."/>
            <person name="Su P."/>
            <person name="Kiefer A.F."/>
            <person name="Nichols A."/>
            <person name="Cepeda A.J."/>
            <person name="Yan W."/>
            <person name="Fan B."/>
            <person name="Jiang Y."/>
            <person name="Adhikari A."/>
            <person name="Zheng C.-J."/>
            <person name="Schuster L."/>
            <person name="Cowan T.M."/>
            <person name="Smanski M.J."/>
            <person name="Chevrette M.G."/>
            <person name="De Carvalho L.P.S."/>
            <person name="Shen B."/>
        </authorList>
    </citation>
    <scope>NUCLEOTIDE SEQUENCE [LARGE SCALE GENOMIC DNA]</scope>
    <source>
        <strain evidence="3 4">NPDC049639</strain>
    </source>
</reference>
<feature type="domain" description="HTH merR-type" evidence="2">
    <location>
        <begin position="1"/>
        <end position="70"/>
    </location>
</feature>
<dbReference type="Pfam" id="PF00376">
    <property type="entry name" value="MerR"/>
    <property type="match status" value="1"/>
</dbReference>
<dbReference type="InterPro" id="IPR009061">
    <property type="entry name" value="DNA-bd_dom_put_sf"/>
</dbReference>
<dbReference type="PANTHER" id="PTHR30204:SF93">
    <property type="entry name" value="HTH MERR-TYPE DOMAIN-CONTAINING PROTEIN"/>
    <property type="match status" value="1"/>
</dbReference>
<organism evidence="3 4">
    <name type="scientific">Spongisporangium articulatum</name>
    <dbReference type="NCBI Taxonomy" id="3362603"/>
    <lineage>
        <taxon>Bacteria</taxon>
        <taxon>Bacillati</taxon>
        <taxon>Actinomycetota</taxon>
        <taxon>Actinomycetes</taxon>
        <taxon>Kineosporiales</taxon>
        <taxon>Kineosporiaceae</taxon>
        <taxon>Spongisporangium</taxon>
    </lineage>
</organism>
<dbReference type="InterPro" id="IPR000551">
    <property type="entry name" value="MerR-type_HTH_dom"/>
</dbReference>
<comment type="caution">
    <text evidence="3">The sequence shown here is derived from an EMBL/GenBank/DDBJ whole genome shotgun (WGS) entry which is preliminary data.</text>
</comment>
<accession>A0ABW8AM97</accession>
<gene>
    <name evidence="3" type="ORF">ACIB24_10550</name>
</gene>
<dbReference type="RefSeq" id="WP_398279308.1">
    <property type="nucleotide sequence ID" value="NZ_JBITLV010000003.1"/>
</dbReference>
<dbReference type="PRINTS" id="PR00040">
    <property type="entry name" value="HTHMERR"/>
</dbReference>
<evidence type="ECO:0000313" key="3">
    <source>
        <dbReference type="EMBL" id="MFI7587500.1"/>
    </source>
</evidence>
<dbReference type="CDD" id="cd00592">
    <property type="entry name" value="HTH_MerR-like"/>
    <property type="match status" value="1"/>
</dbReference>
<keyword evidence="4" id="KW-1185">Reference proteome</keyword>
<protein>
    <submittedName>
        <fullName evidence="3">MerR family transcriptional regulator</fullName>
    </submittedName>
</protein>
<evidence type="ECO:0000313" key="4">
    <source>
        <dbReference type="Proteomes" id="UP001612915"/>
    </source>
</evidence>
<dbReference type="SUPFAM" id="SSF46955">
    <property type="entry name" value="Putative DNA-binding domain"/>
    <property type="match status" value="1"/>
</dbReference>
<evidence type="ECO:0000256" key="1">
    <source>
        <dbReference type="ARBA" id="ARBA00023125"/>
    </source>
</evidence>
<evidence type="ECO:0000259" key="2">
    <source>
        <dbReference type="PROSITE" id="PS50937"/>
    </source>
</evidence>
<dbReference type="Gene3D" id="1.10.1660.10">
    <property type="match status" value="1"/>
</dbReference>
<dbReference type="PANTHER" id="PTHR30204">
    <property type="entry name" value="REDOX-CYCLING DRUG-SENSING TRANSCRIPTIONAL ACTIVATOR SOXR"/>
    <property type="match status" value="1"/>
</dbReference>
<sequence length="252" mass="27996">MITISQLAAFAGVTVRAVRHYHARGLLPEPERDPSGYRRYDAQAVVDLIRIRTLAEAGVPLARVKDLLAADDAHFTAALAEIDGDLRQRIRQLQKHRRSVALLASGETLGLPEAVVGYLELLRGIGVSERTVEMERQGWILIAARTPEVIEGWIAEKRAGLEDERFRSLYLGFDQLFDADVDDPRIERIADELAAFVRDSPAPTAEAATPDDVMVGLIDSYVLSSSPAWRRVAERAQERGLTGWSDLRDLTE</sequence>
<keyword evidence="1" id="KW-0238">DNA-binding</keyword>
<dbReference type="Proteomes" id="UP001612915">
    <property type="component" value="Unassembled WGS sequence"/>
</dbReference>
<name>A0ABW8AM97_9ACTN</name>
<dbReference type="PROSITE" id="PS50937">
    <property type="entry name" value="HTH_MERR_2"/>
    <property type="match status" value="1"/>
</dbReference>